<comment type="caution">
    <text evidence="3">The sequence shown here is derived from an EMBL/GenBank/DDBJ whole genome shotgun (WGS) entry which is preliminary data.</text>
</comment>
<reference evidence="3" key="1">
    <citation type="submission" date="2022-07" db="EMBL/GenBank/DDBJ databases">
        <title>Genome Sequence of Physisporinus lineatus.</title>
        <authorList>
            <person name="Buettner E."/>
        </authorList>
    </citation>
    <scope>NUCLEOTIDE SEQUENCE</scope>
    <source>
        <strain evidence="3">VT162</strain>
    </source>
</reference>
<accession>A0AAD5YH68</accession>
<dbReference type="PANTHER" id="PTHR21561">
    <property type="entry name" value="INO80 COMPLEX SUBUNIT B"/>
    <property type="match status" value="1"/>
</dbReference>
<dbReference type="AlphaFoldDB" id="A0AAD5YH68"/>
<feature type="compositionally biased region" description="Low complexity" evidence="1">
    <location>
        <begin position="96"/>
        <end position="119"/>
    </location>
</feature>
<name>A0AAD5YH68_9APHY</name>
<protein>
    <recommendedName>
        <fullName evidence="2">INO80 complex subunit B-like conserved region domain-containing protein</fullName>
    </recommendedName>
</protein>
<keyword evidence="4" id="KW-1185">Reference proteome</keyword>
<dbReference type="InterPro" id="IPR029523">
    <property type="entry name" value="INO80B/Ies2"/>
</dbReference>
<sequence>MARKIIMDDDEEDELEEHVSDVQVSDDEAEAVDVEDEAAMPDDEEVIEAEEDEMFSDAKEDELEGDEEGSDLETLSSPFEVTAPPTPQPKLKIKLKLPAMSAATTASPTPEASRAASRRGASRDIESEDSDDDVSVAPSGRALTARQAVLRNVVDSSHVSLEEPPNPRKKKPLTEIEIALKREETARKRKNLSEKKLEDEKAETINRLLKKQSRSKGKRNALSTAEDRPTPLASGVINAGDLDEENGEAVLIPEPVIPTMYRWVSSTKTIPGGANNKEETGTRVMSLSFSVPVSVIPKVEHTDDSAMAVDQPPAPPAASVVPPPRTIPECDIEGCKAKRKYRLVRDFQRGACGMDHLRQLEETFVVGMGKVG</sequence>
<feature type="region of interest" description="Disordered" evidence="1">
    <location>
        <begin position="306"/>
        <end position="325"/>
    </location>
</feature>
<dbReference type="Proteomes" id="UP001212997">
    <property type="component" value="Unassembled WGS sequence"/>
</dbReference>
<feature type="compositionally biased region" description="Acidic residues" evidence="1">
    <location>
        <begin position="24"/>
        <end position="71"/>
    </location>
</feature>
<evidence type="ECO:0000313" key="4">
    <source>
        <dbReference type="Proteomes" id="UP001212997"/>
    </source>
</evidence>
<feature type="region of interest" description="Disordered" evidence="1">
    <location>
        <begin position="1"/>
        <end position="175"/>
    </location>
</feature>
<organism evidence="3 4">
    <name type="scientific">Meripilus lineatus</name>
    <dbReference type="NCBI Taxonomy" id="2056292"/>
    <lineage>
        <taxon>Eukaryota</taxon>
        <taxon>Fungi</taxon>
        <taxon>Dikarya</taxon>
        <taxon>Basidiomycota</taxon>
        <taxon>Agaricomycotina</taxon>
        <taxon>Agaricomycetes</taxon>
        <taxon>Polyporales</taxon>
        <taxon>Meripilaceae</taxon>
        <taxon>Meripilus</taxon>
    </lineage>
</organism>
<dbReference type="EMBL" id="JANAWD010000066">
    <property type="protein sequence ID" value="KAJ3488469.1"/>
    <property type="molecule type" value="Genomic_DNA"/>
</dbReference>
<gene>
    <name evidence="3" type="ORF">NLI96_g2823</name>
</gene>
<feature type="region of interest" description="Disordered" evidence="1">
    <location>
        <begin position="210"/>
        <end position="234"/>
    </location>
</feature>
<evidence type="ECO:0000256" key="1">
    <source>
        <dbReference type="SAM" id="MobiDB-lite"/>
    </source>
</evidence>
<dbReference type="GO" id="GO:0031011">
    <property type="term" value="C:Ino80 complex"/>
    <property type="evidence" value="ECO:0007669"/>
    <property type="project" value="InterPro"/>
</dbReference>
<dbReference type="SMART" id="SM01406">
    <property type="entry name" value="PAPA-1"/>
    <property type="match status" value="1"/>
</dbReference>
<proteinExistence type="predicted"/>
<feature type="compositionally biased region" description="Basic residues" evidence="1">
    <location>
        <begin position="210"/>
        <end position="219"/>
    </location>
</feature>
<dbReference type="InterPro" id="IPR006880">
    <property type="entry name" value="INO80B_C"/>
</dbReference>
<dbReference type="Pfam" id="PF04795">
    <property type="entry name" value="PAPA-1"/>
    <property type="match status" value="1"/>
</dbReference>
<dbReference type="GO" id="GO:0006338">
    <property type="term" value="P:chromatin remodeling"/>
    <property type="evidence" value="ECO:0007669"/>
    <property type="project" value="InterPro"/>
</dbReference>
<evidence type="ECO:0000259" key="2">
    <source>
        <dbReference type="SMART" id="SM01406"/>
    </source>
</evidence>
<feature type="domain" description="INO80 complex subunit B-like conserved region" evidence="2">
    <location>
        <begin position="177"/>
        <end position="274"/>
    </location>
</feature>
<feature type="compositionally biased region" description="Pro residues" evidence="1">
    <location>
        <begin position="312"/>
        <end position="325"/>
    </location>
</feature>
<evidence type="ECO:0000313" key="3">
    <source>
        <dbReference type="EMBL" id="KAJ3488469.1"/>
    </source>
</evidence>
<dbReference type="PANTHER" id="PTHR21561:SF12">
    <property type="entry name" value="INO80 COMPLEX SUBUNIT B"/>
    <property type="match status" value="1"/>
</dbReference>